<dbReference type="Gene3D" id="2.40.160.20">
    <property type="match status" value="1"/>
</dbReference>
<reference evidence="3 4" key="2">
    <citation type="journal article" date="2015" name="Stand. Genomic Sci.">
        <title>High quality draft genomic sequence of Flavobacterium enshiense DK69(T) and comparison among Flavobacterium genomes.</title>
        <authorList>
            <person name="Zeng Z."/>
            <person name="Chen C."/>
            <person name="Du H."/>
            <person name="Wang G."/>
            <person name="Li M."/>
        </authorList>
    </citation>
    <scope>NUCLEOTIDE SEQUENCE [LARGE SCALE GENOMIC DNA]</scope>
    <source>
        <strain evidence="3 4">DK69</strain>
    </source>
</reference>
<proteinExistence type="predicted"/>
<evidence type="ECO:0000259" key="2">
    <source>
        <dbReference type="Pfam" id="PF13568"/>
    </source>
</evidence>
<feature type="signal peptide" evidence="1">
    <location>
        <begin position="1"/>
        <end position="19"/>
    </location>
</feature>
<evidence type="ECO:0000313" key="4">
    <source>
        <dbReference type="Proteomes" id="UP000030149"/>
    </source>
</evidence>
<gene>
    <name evidence="3" type="ORF">Q767_04725</name>
</gene>
<dbReference type="InterPro" id="IPR025665">
    <property type="entry name" value="Beta-barrel_OMP_2"/>
</dbReference>
<dbReference type="Proteomes" id="UP000030149">
    <property type="component" value="Unassembled WGS sequence"/>
</dbReference>
<dbReference type="RefSeq" id="WP_023572128.1">
    <property type="nucleotide sequence ID" value="NZ_AVCS01000002.1"/>
</dbReference>
<dbReference type="PATRIC" id="fig|1107311.3.peg.65"/>
<feature type="domain" description="Outer membrane protein beta-barrel" evidence="2">
    <location>
        <begin position="19"/>
        <end position="184"/>
    </location>
</feature>
<dbReference type="EMBL" id="JRLZ01000003">
    <property type="protein sequence ID" value="KGO97002.1"/>
    <property type="molecule type" value="Genomic_DNA"/>
</dbReference>
<comment type="caution">
    <text evidence="3">The sequence shown here is derived from an EMBL/GenBank/DDBJ whole genome shotgun (WGS) entry which is preliminary data.</text>
</comment>
<dbReference type="SUPFAM" id="SSF56925">
    <property type="entry name" value="OMPA-like"/>
    <property type="match status" value="1"/>
</dbReference>
<dbReference type="AlphaFoldDB" id="V6SF55"/>
<name>V6SF55_9FLAO</name>
<accession>V6SF55</accession>
<dbReference type="OrthoDB" id="947434at2"/>
<dbReference type="Pfam" id="PF13568">
    <property type="entry name" value="OMP_b-brl_2"/>
    <property type="match status" value="1"/>
</dbReference>
<dbReference type="STRING" id="1107311.Q767_04725"/>
<keyword evidence="4" id="KW-1185">Reference proteome</keyword>
<keyword evidence="1" id="KW-0732">Signal</keyword>
<feature type="chain" id="PRO_5004750796" description="Outer membrane protein beta-barrel domain-containing protein" evidence="1">
    <location>
        <begin position="20"/>
        <end position="206"/>
    </location>
</feature>
<protein>
    <recommendedName>
        <fullName evidence="2">Outer membrane protein beta-barrel domain-containing protein</fullName>
    </recommendedName>
</protein>
<dbReference type="eggNOG" id="COG3637">
    <property type="taxonomic scope" value="Bacteria"/>
</dbReference>
<evidence type="ECO:0000256" key="1">
    <source>
        <dbReference type="SAM" id="SignalP"/>
    </source>
</evidence>
<evidence type="ECO:0000313" key="3">
    <source>
        <dbReference type="EMBL" id="KGO97002.1"/>
    </source>
</evidence>
<sequence>MKKIVLSLMAVLTFGFANAQEKSKNNDTSKVSVGAKVGLNLANIVGDDAGNTSMYVGFNAGLFFEIPITEKLSIQPELLYSTQGSKNSGTINGVNYNATMKLSYMNVPVMVKYEIVPKFSLEAGTYVGFLLESKIKSETYYGSRSQDMDNLLKSADFGLAFGMNYELSEIIFANARYQAGLTQIGDSGEGDDIKNSVIQIGLGFRF</sequence>
<organism evidence="3 4">
    <name type="scientific">Flavobacterium enshiense DK69</name>
    <dbReference type="NCBI Taxonomy" id="1107311"/>
    <lineage>
        <taxon>Bacteria</taxon>
        <taxon>Pseudomonadati</taxon>
        <taxon>Bacteroidota</taxon>
        <taxon>Flavobacteriia</taxon>
        <taxon>Flavobacteriales</taxon>
        <taxon>Flavobacteriaceae</taxon>
        <taxon>Flavobacterium</taxon>
    </lineage>
</organism>
<dbReference type="InterPro" id="IPR011250">
    <property type="entry name" value="OMP/PagP_B-barrel"/>
</dbReference>
<reference evidence="4" key="1">
    <citation type="submission" date="2013-09" db="EMBL/GenBank/DDBJ databases">
        <authorList>
            <person name="Zeng Z."/>
            <person name="Chen C."/>
        </authorList>
    </citation>
    <scope>NUCLEOTIDE SEQUENCE [LARGE SCALE GENOMIC DNA]</scope>
    <source>
        <strain evidence="4">DK69</strain>
    </source>
</reference>